<dbReference type="Pfam" id="PF26215">
    <property type="entry name" value="HTH_animal"/>
    <property type="match status" value="1"/>
</dbReference>
<comment type="caution">
    <text evidence="2">The sequence shown here is derived from an EMBL/GenBank/DDBJ whole genome shotgun (WGS) entry which is preliminary data.</text>
</comment>
<keyword evidence="3" id="KW-1185">Reference proteome</keyword>
<protein>
    <recommendedName>
        <fullName evidence="1">Helix-turn-helix domain-containing protein</fullName>
    </recommendedName>
</protein>
<feature type="domain" description="Helix-turn-helix" evidence="1">
    <location>
        <begin position="60"/>
        <end position="115"/>
    </location>
</feature>
<feature type="non-terminal residue" evidence="2">
    <location>
        <position position="335"/>
    </location>
</feature>
<sequence length="335" mass="38247">CESIDIFCLWLPLSFNKLNIRLTWKYSQKSIDFLDLAISKSVDGTIVTDVICKSTATNALLHFTSSHPPRLKSSIPVGQFMRVRRICSNDGNFHKQARDLTHRFRDRGYNYADIRKGYSRALYSDRPSLLAGPPRKRHWSVLLTDRDLSGQLTPYPLITWHRSRTLGDILCNSHYVPPRNNPFGTSQKGPPWGCFPCGNCSVCMYIPRIKEFTNSAGDKTYKIVHHISCNTEAVVYYAQCPCNHIYIGMTTRAFKICVQEHIRDINNSANCLEPLLLKSIPKHFFEVHHSNPKGLRFCGIDHVYMGIRGGNIKQKTPPKRDTLDGHFGYTLTQLT</sequence>
<evidence type="ECO:0000313" key="2">
    <source>
        <dbReference type="EMBL" id="CAJ0944236.1"/>
    </source>
</evidence>
<name>A0ABN9LPK8_9NEOB</name>
<feature type="non-terminal residue" evidence="2">
    <location>
        <position position="1"/>
    </location>
</feature>
<dbReference type="Proteomes" id="UP001176940">
    <property type="component" value="Unassembled WGS sequence"/>
</dbReference>
<dbReference type="PANTHER" id="PTHR21301:SF12">
    <property type="match status" value="1"/>
</dbReference>
<reference evidence="2" key="1">
    <citation type="submission" date="2023-07" db="EMBL/GenBank/DDBJ databases">
        <authorList>
            <person name="Stuckert A."/>
        </authorList>
    </citation>
    <scope>NUCLEOTIDE SEQUENCE</scope>
</reference>
<dbReference type="EMBL" id="CAUEEQ010022171">
    <property type="protein sequence ID" value="CAJ0944236.1"/>
    <property type="molecule type" value="Genomic_DNA"/>
</dbReference>
<evidence type="ECO:0000259" key="1">
    <source>
        <dbReference type="Pfam" id="PF26215"/>
    </source>
</evidence>
<dbReference type="PANTHER" id="PTHR21301">
    <property type="entry name" value="REVERSE TRANSCRIPTASE"/>
    <property type="match status" value="1"/>
</dbReference>
<evidence type="ECO:0000313" key="3">
    <source>
        <dbReference type="Proteomes" id="UP001176940"/>
    </source>
</evidence>
<organism evidence="2 3">
    <name type="scientific">Ranitomeya imitator</name>
    <name type="common">mimic poison frog</name>
    <dbReference type="NCBI Taxonomy" id="111125"/>
    <lineage>
        <taxon>Eukaryota</taxon>
        <taxon>Metazoa</taxon>
        <taxon>Chordata</taxon>
        <taxon>Craniata</taxon>
        <taxon>Vertebrata</taxon>
        <taxon>Euteleostomi</taxon>
        <taxon>Amphibia</taxon>
        <taxon>Batrachia</taxon>
        <taxon>Anura</taxon>
        <taxon>Neobatrachia</taxon>
        <taxon>Hyloidea</taxon>
        <taxon>Dendrobatidae</taxon>
        <taxon>Dendrobatinae</taxon>
        <taxon>Ranitomeya</taxon>
    </lineage>
</organism>
<proteinExistence type="predicted"/>
<gene>
    <name evidence="2" type="ORF">RIMI_LOCUS10318869</name>
</gene>
<dbReference type="InterPro" id="IPR058912">
    <property type="entry name" value="HTH_animal"/>
</dbReference>
<accession>A0ABN9LPK8</accession>